<dbReference type="GO" id="GO:0009100">
    <property type="term" value="P:glycoprotein metabolic process"/>
    <property type="evidence" value="ECO:0007669"/>
    <property type="project" value="UniProtKB-ARBA"/>
</dbReference>
<name>U2MUU3_9BACT</name>
<protein>
    <submittedName>
        <fullName evidence="2">LICD family protein</fullName>
    </submittedName>
</protein>
<evidence type="ECO:0000313" key="2">
    <source>
        <dbReference type="EMBL" id="ERK02999.1"/>
    </source>
</evidence>
<dbReference type="Pfam" id="PF04991">
    <property type="entry name" value="LicD"/>
    <property type="match status" value="1"/>
</dbReference>
<proteinExistence type="predicted"/>
<dbReference type="Proteomes" id="UP000017023">
    <property type="component" value="Unassembled WGS sequence"/>
</dbReference>
<comment type="caution">
    <text evidence="2">The sequence shown here is derived from an EMBL/GenBank/DDBJ whole genome shotgun (WGS) entry which is preliminary data.</text>
</comment>
<evidence type="ECO:0000259" key="1">
    <source>
        <dbReference type="Pfam" id="PF04991"/>
    </source>
</evidence>
<dbReference type="AlphaFoldDB" id="U2MUU3"/>
<gene>
    <name evidence="2" type="ORF">HMPREF9145_1635</name>
</gene>
<dbReference type="PATRIC" id="fig|1395125.3.peg.110"/>
<evidence type="ECO:0000313" key="3">
    <source>
        <dbReference type="Proteomes" id="UP000017023"/>
    </source>
</evidence>
<feature type="domain" description="LicD/FKTN/FKRP nucleotidyltransferase" evidence="1">
    <location>
        <begin position="9"/>
        <end position="223"/>
    </location>
</feature>
<dbReference type="PANTHER" id="PTHR43404">
    <property type="entry name" value="LIPOPOLYSACCHARIDE CHOLINEPHOSPHOTRANSFERASE LICD"/>
    <property type="match status" value="1"/>
</dbReference>
<reference evidence="2 3" key="1">
    <citation type="submission" date="2013-08" db="EMBL/GenBank/DDBJ databases">
        <authorList>
            <person name="Durkin A.S."/>
            <person name="Haft D.R."/>
            <person name="McCorrison J."/>
            <person name="Torralba M."/>
            <person name="Gillis M."/>
            <person name="Haft D.H."/>
            <person name="Methe B."/>
            <person name="Sutton G."/>
            <person name="Nelson K.E."/>
        </authorList>
    </citation>
    <scope>NUCLEOTIDE SEQUENCE [LARGE SCALE GENOMIC DNA]</scope>
    <source>
        <strain evidence="2 3">F0493</strain>
    </source>
</reference>
<dbReference type="InterPro" id="IPR007074">
    <property type="entry name" value="LicD/FKTN/FKRP_NTP_transf"/>
</dbReference>
<dbReference type="PANTHER" id="PTHR43404:SF2">
    <property type="entry name" value="LIPOPOLYSACCHARIDE CHOLINEPHOSPHOTRANSFERASE LICD"/>
    <property type="match status" value="1"/>
</dbReference>
<accession>U2MUU3</accession>
<dbReference type="EMBL" id="AWGW01000003">
    <property type="protein sequence ID" value="ERK02999.1"/>
    <property type="molecule type" value="Genomic_DNA"/>
</dbReference>
<organism evidence="2 3">
    <name type="scientific">Segatella salivae F0493</name>
    <dbReference type="NCBI Taxonomy" id="1395125"/>
    <lineage>
        <taxon>Bacteria</taxon>
        <taxon>Pseudomonadati</taxon>
        <taxon>Bacteroidota</taxon>
        <taxon>Bacteroidia</taxon>
        <taxon>Bacteroidales</taxon>
        <taxon>Prevotellaceae</taxon>
        <taxon>Segatella</taxon>
    </lineage>
</organism>
<sequence>MLHMEQHWGAIRHQGYIPWDDDVDVYMPRKDYNKLLELRCELEKSDYEIIDIENKGYYLYFVKWCQRNSTLIEKPGEPSLGIYVDIFPLDYYDDKYCKPLIRYNELYRYLWLIYGYGARKHSIYSLFHIVRSGKQHFHINFTAFLDISVFKLLQLPARYLINKFQNRLMNAPKSDYFWLYSIISCESFPMSIEWFGEGKMMAFENIEVCMPNNYDAYLTRVYGDYMTPPIGKRPSHHARYFVDFQRRLTTDGILRIRLNK</sequence>
<dbReference type="InterPro" id="IPR052942">
    <property type="entry name" value="LPS_cholinephosphotransferase"/>
</dbReference>